<gene>
    <name evidence="1" type="ORF">SPIRO4BDMA_30028</name>
</gene>
<organism evidence="1">
    <name type="scientific">uncultured spirochete</name>
    <dbReference type="NCBI Taxonomy" id="156406"/>
    <lineage>
        <taxon>Bacteria</taxon>
        <taxon>Pseudomonadati</taxon>
        <taxon>Spirochaetota</taxon>
        <taxon>Spirochaetia</taxon>
        <taxon>Spirochaetales</taxon>
        <taxon>environmental samples</taxon>
    </lineage>
</organism>
<dbReference type="AntiFam" id="ANF00095">
    <property type="entry name" value="Shadow ORF (opposite ABC transporters)"/>
</dbReference>
<dbReference type="AntiFam" id="ANF00142">
    <property type="entry name" value="Shadow ORF (opposite yadG)"/>
</dbReference>
<protein>
    <submittedName>
        <fullName evidence="1">Uncharacterized protein</fullName>
    </submittedName>
</protein>
<name>A0A3P3XM66_9SPIR</name>
<accession>A0A3P3XM66</accession>
<sequence length="175" mass="19331">MRDSKPLLRILLGLRARRFESAIPYTDRPRTEAPHFLVVVRDEDDGAAIGEQRLLQFVADGILELSIQGGKRFIQQDGLRLGREKAGQGNALLLAARNLPGISKSQMFYVEHLHVLPGRSAGAALPLGVRFLTAATDTDGHILDYVHVRKEGVRLKEIPNPSFAGRDIYLSLAVE</sequence>
<dbReference type="AlphaFoldDB" id="A0A3P3XM66"/>
<proteinExistence type="predicted"/>
<dbReference type="EMBL" id="FWDO01000003">
    <property type="protein sequence ID" value="SLM17391.1"/>
    <property type="molecule type" value="Genomic_DNA"/>
</dbReference>
<reference evidence="1" key="1">
    <citation type="submission" date="2017-02" db="EMBL/GenBank/DDBJ databases">
        <authorList>
            <person name="Regsiter A."/>
            <person name="William W."/>
        </authorList>
    </citation>
    <scope>NUCLEOTIDE SEQUENCE</scope>
    <source>
        <strain evidence="1">BdmA 4</strain>
    </source>
</reference>
<evidence type="ECO:0000313" key="1">
    <source>
        <dbReference type="EMBL" id="SLM17391.1"/>
    </source>
</evidence>